<accession>A0ABN9TQX8</accession>
<gene>
    <name evidence="1" type="ORF">PCOR1329_LOCUS41152</name>
</gene>
<proteinExistence type="predicted"/>
<organism evidence="1 2">
    <name type="scientific">Prorocentrum cordatum</name>
    <dbReference type="NCBI Taxonomy" id="2364126"/>
    <lineage>
        <taxon>Eukaryota</taxon>
        <taxon>Sar</taxon>
        <taxon>Alveolata</taxon>
        <taxon>Dinophyceae</taxon>
        <taxon>Prorocentrales</taxon>
        <taxon>Prorocentraceae</taxon>
        <taxon>Prorocentrum</taxon>
    </lineage>
</organism>
<reference evidence="1" key="1">
    <citation type="submission" date="2023-10" db="EMBL/GenBank/DDBJ databases">
        <authorList>
            <person name="Chen Y."/>
            <person name="Shah S."/>
            <person name="Dougan E. K."/>
            <person name="Thang M."/>
            <person name="Chan C."/>
        </authorList>
    </citation>
    <scope>NUCLEOTIDE SEQUENCE [LARGE SCALE GENOMIC DNA]</scope>
</reference>
<protein>
    <submittedName>
        <fullName evidence="1">Uncharacterized protein</fullName>
    </submittedName>
</protein>
<dbReference type="Proteomes" id="UP001189429">
    <property type="component" value="Unassembled WGS sequence"/>
</dbReference>
<name>A0ABN9TQX8_9DINO</name>
<evidence type="ECO:0000313" key="2">
    <source>
        <dbReference type="Proteomes" id="UP001189429"/>
    </source>
</evidence>
<keyword evidence="2" id="KW-1185">Reference proteome</keyword>
<evidence type="ECO:0000313" key="1">
    <source>
        <dbReference type="EMBL" id="CAK0848129.1"/>
    </source>
</evidence>
<sequence>MSYRALQDARILSDELAEPSVPGASPRRTLVVRLNLLTVGDRTVETRVVISAGVAAGDAFMLVSTCREARSKAAQSHRDSS</sequence>
<dbReference type="EMBL" id="CAUYUJ010014951">
    <property type="protein sequence ID" value="CAK0848129.1"/>
    <property type="molecule type" value="Genomic_DNA"/>
</dbReference>
<comment type="caution">
    <text evidence="1">The sequence shown here is derived from an EMBL/GenBank/DDBJ whole genome shotgun (WGS) entry which is preliminary data.</text>
</comment>